<feature type="compositionally biased region" description="Polar residues" evidence="1">
    <location>
        <begin position="175"/>
        <end position="186"/>
    </location>
</feature>
<gene>
    <name evidence="2" type="ORF">QVE165_LOCUS39927</name>
</gene>
<feature type="region of interest" description="Disordered" evidence="1">
    <location>
        <begin position="160"/>
        <end position="209"/>
    </location>
</feature>
<evidence type="ECO:0000313" key="3">
    <source>
        <dbReference type="Proteomes" id="UP000663832"/>
    </source>
</evidence>
<organism evidence="2 3">
    <name type="scientific">Adineta steineri</name>
    <dbReference type="NCBI Taxonomy" id="433720"/>
    <lineage>
        <taxon>Eukaryota</taxon>
        <taxon>Metazoa</taxon>
        <taxon>Spiralia</taxon>
        <taxon>Gnathifera</taxon>
        <taxon>Rotifera</taxon>
        <taxon>Eurotatoria</taxon>
        <taxon>Bdelloidea</taxon>
        <taxon>Adinetida</taxon>
        <taxon>Adinetidae</taxon>
        <taxon>Adineta</taxon>
    </lineage>
</organism>
<evidence type="ECO:0000313" key="2">
    <source>
        <dbReference type="EMBL" id="CAF1445406.1"/>
    </source>
</evidence>
<evidence type="ECO:0000256" key="1">
    <source>
        <dbReference type="SAM" id="MobiDB-lite"/>
    </source>
</evidence>
<dbReference type="OrthoDB" id="9971893at2759"/>
<sequence>MALSEDFSRESRQYYARSSSFGNLHELSSSYNSSNLHRTASSTIISRDCFAPSIAWDCFDNQVCFQRQSRVINDFDHRIQWRVCNDMMNREVINHNTLSFERCAPVCAPICAPVCYREYNTVSTRIAPNECAPLTTIERREKVYRKLDDHSDWSTNSFRHTNEYHSRGAGPFGTDSYSKQDIQYSDSSHRQRKLSIPEFSSSSTRINFC</sequence>
<dbReference type="EMBL" id="CAJNOM010000451">
    <property type="protein sequence ID" value="CAF1445406.1"/>
    <property type="molecule type" value="Genomic_DNA"/>
</dbReference>
<feature type="compositionally biased region" description="Polar residues" evidence="1">
    <location>
        <begin position="198"/>
        <end position="209"/>
    </location>
</feature>
<comment type="caution">
    <text evidence="2">The sequence shown here is derived from an EMBL/GenBank/DDBJ whole genome shotgun (WGS) entry which is preliminary data.</text>
</comment>
<dbReference type="AlphaFoldDB" id="A0A815P876"/>
<protein>
    <submittedName>
        <fullName evidence="2">Uncharacterized protein</fullName>
    </submittedName>
</protein>
<dbReference type="Proteomes" id="UP000663832">
    <property type="component" value="Unassembled WGS sequence"/>
</dbReference>
<keyword evidence="3" id="KW-1185">Reference proteome</keyword>
<proteinExistence type="predicted"/>
<accession>A0A815P876</accession>
<reference evidence="2" key="1">
    <citation type="submission" date="2021-02" db="EMBL/GenBank/DDBJ databases">
        <authorList>
            <person name="Nowell W R."/>
        </authorList>
    </citation>
    <scope>NUCLEOTIDE SEQUENCE</scope>
</reference>
<name>A0A815P876_9BILA</name>